<sequence>MPPKRKSYSADYKLQVVKYAAENGNRAAERKFGVSEKVVRDWRKVEVTLTAMRKTKKANRGLKARWPELEERVLKWVHQQRAAGRAWSTVELRLHALVVAQELNIHDFAGGPSWCNRFKQRNRQSIRIRPRRTTLCQKLPADNAKDDSFREFVEKQMNEVRQHMDLNHKQACIDLEKATQCIIQAFQGAGLLPKIERHVSRF</sequence>
<keyword evidence="1" id="KW-0238">DNA-binding</keyword>
<dbReference type="AlphaFoldDB" id="A0AAV6GS77"/>
<dbReference type="SUPFAM" id="SSF46689">
    <property type="entry name" value="Homeodomain-like"/>
    <property type="match status" value="1"/>
</dbReference>
<dbReference type="Proteomes" id="UP000823561">
    <property type="component" value="Chromosome 7"/>
</dbReference>
<accession>A0AAV6GS77</accession>
<dbReference type="InterPro" id="IPR010921">
    <property type="entry name" value="Trp_repressor/repl_initiator"/>
</dbReference>
<comment type="caution">
    <text evidence="3">The sequence shown here is derived from an EMBL/GenBank/DDBJ whole genome shotgun (WGS) entry which is preliminary data.</text>
</comment>
<dbReference type="GO" id="GO:0005634">
    <property type="term" value="C:nucleus"/>
    <property type="evidence" value="ECO:0007669"/>
    <property type="project" value="TreeGrafter"/>
</dbReference>
<proteinExistence type="predicted"/>
<dbReference type="EMBL" id="JADWDJ010000007">
    <property type="protein sequence ID" value="KAG5277705.1"/>
    <property type="molecule type" value="Genomic_DNA"/>
</dbReference>
<feature type="domain" description="HTH CENPB-type" evidence="2">
    <location>
        <begin position="57"/>
        <end position="128"/>
    </location>
</feature>
<dbReference type="PROSITE" id="PS51253">
    <property type="entry name" value="HTH_CENPB"/>
    <property type="match status" value="1"/>
</dbReference>
<dbReference type="PANTHER" id="PTHR19303:SF74">
    <property type="entry name" value="POGO TRANSPOSABLE ELEMENT WITH KRAB DOMAIN"/>
    <property type="match status" value="1"/>
</dbReference>
<dbReference type="SMART" id="SM00674">
    <property type="entry name" value="CENPB"/>
    <property type="match status" value="1"/>
</dbReference>
<dbReference type="PANTHER" id="PTHR19303">
    <property type="entry name" value="TRANSPOSON"/>
    <property type="match status" value="1"/>
</dbReference>
<dbReference type="Gene3D" id="1.10.10.60">
    <property type="entry name" value="Homeodomain-like"/>
    <property type="match status" value="2"/>
</dbReference>
<gene>
    <name evidence="3" type="ORF">AALO_G00090470</name>
</gene>
<dbReference type="InterPro" id="IPR018586">
    <property type="entry name" value="Brinker_DNA-bd"/>
</dbReference>
<reference evidence="3" key="1">
    <citation type="submission" date="2020-10" db="EMBL/GenBank/DDBJ databases">
        <title>Chromosome-scale genome assembly of the Allis shad, Alosa alosa.</title>
        <authorList>
            <person name="Margot Z."/>
            <person name="Christophe K."/>
            <person name="Cabau C."/>
            <person name="Louis A."/>
            <person name="Berthelot C."/>
            <person name="Parey E."/>
            <person name="Roest Crollius H."/>
            <person name="Montfort J."/>
            <person name="Robinson-Rechavi M."/>
            <person name="Bucao C."/>
            <person name="Bouchez O."/>
            <person name="Gislard M."/>
            <person name="Lluch J."/>
            <person name="Milhes M."/>
            <person name="Lampietro C."/>
            <person name="Lopez Roques C."/>
            <person name="Donnadieu C."/>
            <person name="Braasch I."/>
            <person name="Desvignes T."/>
            <person name="Postlethwait J."/>
            <person name="Bobe J."/>
            <person name="Guiguen Y."/>
        </authorList>
    </citation>
    <scope>NUCLEOTIDE SEQUENCE</scope>
    <source>
        <strain evidence="3">M-15738</strain>
        <tissue evidence="3">Blood</tissue>
    </source>
</reference>
<protein>
    <recommendedName>
        <fullName evidence="2">HTH CENPB-type domain-containing protein</fullName>
    </recommendedName>
</protein>
<evidence type="ECO:0000256" key="1">
    <source>
        <dbReference type="ARBA" id="ARBA00023125"/>
    </source>
</evidence>
<dbReference type="InterPro" id="IPR050863">
    <property type="entry name" value="CenT-Element_Derived"/>
</dbReference>
<dbReference type="SUPFAM" id="SSF48295">
    <property type="entry name" value="TrpR-like"/>
    <property type="match status" value="1"/>
</dbReference>
<dbReference type="InterPro" id="IPR009057">
    <property type="entry name" value="Homeodomain-like_sf"/>
</dbReference>
<dbReference type="Pfam" id="PF09607">
    <property type="entry name" value="BrkDBD"/>
    <property type="match status" value="1"/>
</dbReference>
<keyword evidence="4" id="KW-1185">Reference proteome</keyword>
<organism evidence="3 4">
    <name type="scientific">Alosa alosa</name>
    <name type="common">allis shad</name>
    <dbReference type="NCBI Taxonomy" id="278164"/>
    <lineage>
        <taxon>Eukaryota</taxon>
        <taxon>Metazoa</taxon>
        <taxon>Chordata</taxon>
        <taxon>Craniata</taxon>
        <taxon>Vertebrata</taxon>
        <taxon>Euteleostomi</taxon>
        <taxon>Actinopterygii</taxon>
        <taxon>Neopterygii</taxon>
        <taxon>Teleostei</taxon>
        <taxon>Clupei</taxon>
        <taxon>Clupeiformes</taxon>
        <taxon>Clupeoidei</taxon>
        <taxon>Clupeidae</taxon>
        <taxon>Alosa</taxon>
    </lineage>
</organism>
<evidence type="ECO:0000259" key="2">
    <source>
        <dbReference type="PROSITE" id="PS51253"/>
    </source>
</evidence>
<evidence type="ECO:0000313" key="3">
    <source>
        <dbReference type="EMBL" id="KAG5277705.1"/>
    </source>
</evidence>
<evidence type="ECO:0000313" key="4">
    <source>
        <dbReference type="Proteomes" id="UP000823561"/>
    </source>
</evidence>
<dbReference type="InterPro" id="IPR006600">
    <property type="entry name" value="HTH_CenpB_DNA-bd_dom"/>
</dbReference>
<dbReference type="GO" id="GO:0043565">
    <property type="term" value="F:sequence-specific DNA binding"/>
    <property type="evidence" value="ECO:0007669"/>
    <property type="project" value="InterPro"/>
</dbReference>
<dbReference type="Pfam" id="PF03221">
    <property type="entry name" value="HTH_Tnp_Tc5"/>
    <property type="match status" value="1"/>
</dbReference>
<name>A0AAV6GS77_9TELE</name>